<keyword evidence="2" id="KW-1185">Reference proteome</keyword>
<evidence type="ECO:0000313" key="1">
    <source>
        <dbReference type="EMBL" id="KAG0413715.1"/>
    </source>
</evidence>
<dbReference type="Proteomes" id="UP000805193">
    <property type="component" value="Unassembled WGS sequence"/>
</dbReference>
<accession>A0AC60P2V7</accession>
<evidence type="ECO:0000313" key="2">
    <source>
        <dbReference type="Proteomes" id="UP000805193"/>
    </source>
</evidence>
<comment type="caution">
    <text evidence="1">The sequence shown here is derived from an EMBL/GenBank/DDBJ whole genome shotgun (WGS) entry which is preliminary data.</text>
</comment>
<gene>
    <name evidence="1" type="ORF">HPB47_009140</name>
</gene>
<organism evidence="1 2">
    <name type="scientific">Ixodes persulcatus</name>
    <name type="common">Taiga tick</name>
    <dbReference type="NCBI Taxonomy" id="34615"/>
    <lineage>
        <taxon>Eukaryota</taxon>
        <taxon>Metazoa</taxon>
        <taxon>Ecdysozoa</taxon>
        <taxon>Arthropoda</taxon>
        <taxon>Chelicerata</taxon>
        <taxon>Arachnida</taxon>
        <taxon>Acari</taxon>
        <taxon>Parasitiformes</taxon>
        <taxon>Ixodida</taxon>
        <taxon>Ixodoidea</taxon>
        <taxon>Ixodidae</taxon>
        <taxon>Ixodinae</taxon>
        <taxon>Ixodes</taxon>
    </lineage>
</organism>
<sequence>MNINFNQQCGHGYVVIDEYPCPGRQHGFHESMNDCSNHGFGNTYVVIDEYHDSNHAGFYNRRYNNRQWHPQFNAQNVLFELNTYTACCVLDICENSEAKQKVLQLYTEGKQAIGKTAYDIEIQRTVAEAVENKRISWKGASGTLRKLARIQWSVPSVQTDALPMRFYIQQMQDELVKAAKTGS</sequence>
<proteinExistence type="predicted"/>
<protein>
    <submittedName>
        <fullName evidence="1">Uncharacterized protein</fullName>
    </submittedName>
</protein>
<name>A0AC60P2V7_IXOPE</name>
<reference evidence="1 2" key="1">
    <citation type="journal article" date="2020" name="Cell">
        <title>Large-Scale Comparative Analyses of Tick Genomes Elucidate Their Genetic Diversity and Vector Capacities.</title>
        <authorList>
            <consortium name="Tick Genome and Microbiome Consortium (TIGMIC)"/>
            <person name="Jia N."/>
            <person name="Wang J."/>
            <person name="Shi W."/>
            <person name="Du L."/>
            <person name="Sun Y."/>
            <person name="Zhan W."/>
            <person name="Jiang J.F."/>
            <person name="Wang Q."/>
            <person name="Zhang B."/>
            <person name="Ji P."/>
            <person name="Bell-Sakyi L."/>
            <person name="Cui X.M."/>
            <person name="Yuan T.T."/>
            <person name="Jiang B.G."/>
            <person name="Yang W.F."/>
            <person name="Lam T.T."/>
            <person name="Chang Q.C."/>
            <person name="Ding S.J."/>
            <person name="Wang X.J."/>
            <person name="Zhu J.G."/>
            <person name="Ruan X.D."/>
            <person name="Zhao L."/>
            <person name="Wei J.T."/>
            <person name="Ye R.Z."/>
            <person name="Que T.C."/>
            <person name="Du C.H."/>
            <person name="Zhou Y.H."/>
            <person name="Cheng J.X."/>
            <person name="Dai P.F."/>
            <person name="Guo W.B."/>
            <person name="Han X.H."/>
            <person name="Huang E.J."/>
            <person name="Li L.F."/>
            <person name="Wei W."/>
            <person name="Gao Y.C."/>
            <person name="Liu J.Z."/>
            <person name="Shao H.Z."/>
            <person name="Wang X."/>
            <person name="Wang C.C."/>
            <person name="Yang T.C."/>
            <person name="Huo Q.B."/>
            <person name="Li W."/>
            <person name="Chen H.Y."/>
            <person name="Chen S.E."/>
            <person name="Zhou L.G."/>
            <person name="Ni X.B."/>
            <person name="Tian J.H."/>
            <person name="Sheng Y."/>
            <person name="Liu T."/>
            <person name="Pan Y.S."/>
            <person name="Xia L.Y."/>
            <person name="Li J."/>
            <person name="Zhao F."/>
            <person name="Cao W.C."/>
        </authorList>
    </citation>
    <scope>NUCLEOTIDE SEQUENCE [LARGE SCALE GENOMIC DNA]</scope>
    <source>
        <strain evidence="1">Iper-2018</strain>
    </source>
</reference>
<dbReference type="EMBL" id="JABSTQ010011238">
    <property type="protein sequence ID" value="KAG0413715.1"/>
    <property type="molecule type" value="Genomic_DNA"/>
</dbReference>